<dbReference type="KEGG" id="xdi:EZH22_29225"/>
<protein>
    <submittedName>
        <fullName evidence="1">Uncharacterized protein</fullName>
    </submittedName>
</protein>
<dbReference type="RefSeq" id="WP_203193788.1">
    <property type="nucleotide sequence ID" value="NZ_CP063362.1"/>
</dbReference>
<name>A0A974PPC3_9HYPH</name>
<keyword evidence="2" id="KW-1185">Reference proteome</keyword>
<sequence>MLAALRRWVENRRQIRRRWQADARRLIDRDEPSAYYEAQRLATRSRASGKAGEFIHWAKAEAEVARISPHAQMDLAVVQAIVDNETRRATDLRHQGD</sequence>
<dbReference type="EMBL" id="CP063362">
    <property type="protein sequence ID" value="QRG06874.1"/>
    <property type="molecule type" value="Genomic_DNA"/>
</dbReference>
<accession>A0A974PPC3</accession>
<evidence type="ECO:0000313" key="1">
    <source>
        <dbReference type="EMBL" id="QRG06874.1"/>
    </source>
</evidence>
<dbReference type="AlphaFoldDB" id="A0A974PPC3"/>
<proteinExistence type="predicted"/>
<dbReference type="Proteomes" id="UP000596427">
    <property type="component" value="Chromosome"/>
</dbReference>
<gene>
    <name evidence="1" type="ORF">EZH22_29225</name>
</gene>
<reference evidence="1 2" key="1">
    <citation type="submission" date="2020-10" db="EMBL/GenBank/DDBJ databases">
        <title>Degradation of 1,4-Dioxane by Xanthobacter sp. YN2, via a Novel Group-2 Soluble Di-Iron Monooxygenase.</title>
        <authorList>
            <person name="Ma F."/>
            <person name="Wang Y."/>
            <person name="Yang J."/>
            <person name="Guo H."/>
            <person name="Su D."/>
            <person name="Yu L."/>
        </authorList>
    </citation>
    <scope>NUCLEOTIDE SEQUENCE [LARGE SCALE GENOMIC DNA]</scope>
    <source>
        <strain evidence="1 2">YN2</strain>
    </source>
</reference>
<evidence type="ECO:0000313" key="2">
    <source>
        <dbReference type="Proteomes" id="UP000596427"/>
    </source>
</evidence>
<organism evidence="1 2">
    <name type="scientific">Xanthobacter dioxanivorans</name>
    <dbReference type="NCBI Taxonomy" id="2528964"/>
    <lineage>
        <taxon>Bacteria</taxon>
        <taxon>Pseudomonadati</taxon>
        <taxon>Pseudomonadota</taxon>
        <taxon>Alphaproteobacteria</taxon>
        <taxon>Hyphomicrobiales</taxon>
        <taxon>Xanthobacteraceae</taxon>
        <taxon>Xanthobacter</taxon>
    </lineage>
</organism>